<dbReference type="GO" id="GO:0005769">
    <property type="term" value="C:early endosome"/>
    <property type="evidence" value="ECO:0007669"/>
    <property type="project" value="UniProtKB-SubCell"/>
</dbReference>
<dbReference type="GO" id="GO:0005770">
    <property type="term" value="C:late endosome"/>
    <property type="evidence" value="ECO:0007669"/>
    <property type="project" value="UniProtKB-SubCell"/>
</dbReference>
<evidence type="ECO:0000256" key="2">
    <source>
        <dbReference type="ARBA" id="ARBA00004541"/>
    </source>
</evidence>
<keyword evidence="9" id="KW-1185">Reference proteome</keyword>
<feature type="compositionally biased region" description="Low complexity" evidence="7">
    <location>
        <begin position="209"/>
        <end position="238"/>
    </location>
</feature>
<keyword evidence="4" id="KW-0967">Endosome</keyword>
<name>A0A8J4PU46_9MYCE</name>
<dbReference type="OrthoDB" id="9977282at2759"/>
<proteinExistence type="predicted"/>
<evidence type="ECO:0000256" key="1">
    <source>
        <dbReference type="ARBA" id="ARBA00004412"/>
    </source>
</evidence>
<evidence type="ECO:0000256" key="4">
    <source>
        <dbReference type="ARBA" id="ARBA00022753"/>
    </source>
</evidence>
<feature type="coiled-coil region" evidence="6">
    <location>
        <begin position="369"/>
        <end position="396"/>
    </location>
</feature>
<evidence type="ECO:0000256" key="6">
    <source>
        <dbReference type="SAM" id="Coils"/>
    </source>
</evidence>
<organism evidence="8 9">
    <name type="scientific">Polysphondylium violaceum</name>
    <dbReference type="NCBI Taxonomy" id="133409"/>
    <lineage>
        <taxon>Eukaryota</taxon>
        <taxon>Amoebozoa</taxon>
        <taxon>Evosea</taxon>
        <taxon>Eumycetozoa</taxon>
        <taxon>Dictyostelia</taxon>
        <taxon>Dictyosteliales</taxon>
        <taxon>Dictyosteliaceae</taxon>
        <taxon>Polysphondylium</taxon>
    </lineage>
</organism>
<keyword evidence="6" id="KW-0175">Coiled coil</keyword>
<keyword evidence="5" id="KW-0968">Cytoplasmic vesicle</keyword>
<dbReference type="PANTHER" id="PTHR13364:SF6">
    <property type="entry name" value="SPERMATOGENESIS-DEFECTIVE PROTEIN 39 HOMOLOG"/>
    <property type="match status" value="1"/>
</dbReference>
<feature type="region of interest" description="Disordered" evidence="7">
    <location>
        <begin position="192"/>
        <end position="259"/>
    </location>
</feature>
<feature type="compositionally biased region" description="Polar residues" evidence="7">
    <location>
        <begin position="192"/>
        <end position="208"/>
    </location>
</feature>
<comment type="subcellular location">
    <subcellularLocation>
        <location evidence="2">Cytoplasmic vesicle</location>
    </subcellularLocation>
    <subcellularLocation>
        <location evidence="1">Early endosome</location>
    </subcellularLocation>
    <subcellularLocation>
        <location evidence="3">Late endosome</location>
    </subcellularLocation>
</comment>
<protein>
    <submittedName>
        <fullName evidence="8">Uncharacterized protein</fullName>
    </submittedName>
</protein>
<feature type="region of interest" description="Disordered" evidence="7">
    <location>
        <begin position="1"/>
        <end position="124"/>
    </location>
</feature>
<evidence type="ECO:0000256" key="7">
    <source>
        <dbReference type="SAM" id="MobiDB-lite"/>
    </source>
</evidence>
<dbReference type="AlphaFoldDB" id="A0A8J4PU46"/>
<feature type="compositionally biased region" description="Low complexity" evidence="7">
    <location>
        <begin position="34"/>
        <end position="101"/>
    </location>
</feature>
<accession>A0A8J4PU46</accession>
<dbReference type="GO" id="GO:0007034">
    <property type="term" value="P:vacuolar transport"/>
    <property type="evidence" value="ECO:0007669"/>
    <property type="project" value="TreeGrafter"/>
</dbReference>
<evidence type="ECO:0000256" key="5">
    <source>
        <dbReference type="ARBA" id="ARBA00023329"/>
    </source>
</evidence>
<dbReference type="GO" id="GO:0006886">
    <property type="term" value="P:intracellular protein transport"/>
    <property type="evidence" value="ECO:0007669"/>
    <property type="project" value="TreeGrafter"/>
</dbReference>
<dbReference type="PANTHER" id="PTHR13364">
    <property type="entry name" value="DEFECTIVE SPERMATOGENESIS PROTEIN 39"/>
    <property type="match status" value="1"/>
</dbReference>
<reference evidence="8" key="1">
    <citation type="submission" date="2020-01" db="EMBL/GenBank/DDBJ databases">
        <title>Development of genomics and gene disruption for Polysphondylium violaceum indicates a role for the polyketide synthase stlB in stalk morphogenesis.</title>
        <authorList>
            <person name="Narita B."/>
            <person name="Kawabe Y."/>
            <person name="Kin K."/>
            <person name="Saito T."/>
            <person name="Gibbs R."/>
            <person name="Kuspa A."/>
            <person name="Muzny D."/>
            <person name="Queller D."/>
            <person name="Richards S."/>
            <person name="Strassman J."/>
            <person name="Sucgang R."/>
            <person name="Worley K."/>
            <person name="Schaap P."/>
        </authorList>
    </citation>
    <scope>NUCLEOTIDE SEQUENCE</scope>
    <source>
        <strain evidence="8">QSvi11</strain>
    </source>
</reference>
<dbReference type="InterPro" id="IPR040057">
    <property type="entry name" value="Spe-39"/>
</dbReference>
<dbReference type="EMBL" id="AJWJ01000127">
    <property type="protein sequence ID" value="KAF2074838.1"/>
    <property type="molecule type" value="Genomic_DNA"/>
</dbReference>
<evidence type="ECO:0000256" key="3">
    <source>
        <dbReference type="ARBA" id="ARBA00004603"/>
    </source>
</evidence>
<dbReference type="Proteomes" id="UP000695562">
    <property type="component" value="Unassembled WGS sequence"/>
</dbReference>
<evidence type="ECO:0000313" key="9">
    <source>
        <dbReference type="Proteomes" id="UP000695562"/>
    </source>
</evidence>
<evidence type="ECO:0000313" key="8">
    <source>
        <dbReference type="EMBL" id="KAF2074838.1"/>
    </source>
</evidence>
<gene>
    <name evidence="8" type="ORF">CYY_003864</name>
</gene>
<sequence>MSSTSTPVKGKTGESIIDKLVDKLTPNKKQPVKNNANNSNNSNNSTTTTLPPLDTTTTTTTTTKTKTTITSSSSSSAIASFVNSPQTPQHTSSPSPSFDAGASGGGGSNSGYSTPQKQQLQQDDHEKYLTLSPDSVVVINKDKLDSHYINSIESQISLLNKQQSKKEKPKRSSFKKQVSFNNKLFIDASSINSNEDHQPVNTSSNQFINHTSKSNHVNNNNNNNTPTSTTSSSSPTPTIAQINHQITPGGDEQEQQQQDPNALPFSIQDIPISCRLYIDHLKTENYELKRQLNIVLNDNAEQWEQSIHLQDIINQLEEYTDQQDQWVTELRSELINSTELLLNHHQKIDNLSDILYGIGEQKESFQTLYEQSQAELSKVDEDNQRLTLELQDYKELTNGLDKHIVDMNKELRHLKDHTIETILWRIKNQEEPSGIEAVKSFGGKEQLLLQALKYYQYDYQEEPLLTVIMYLKNTLHWKIFIQILRNQFECLDYYIKYCKLLNRYDDLRLIYRDTHNSLEEGLVMVKQAMLEKDVNLQLCELHTCVAFFDNHDHLHFYKHTLMKCIESLKNGINFTVPFDLLNPQQPSHRSNILAQSLPITR</sequence>
<comment type="caution">
    <text evidence="8">The sequence shown here is derived from an EMBL/GenBank/DDBJ whole genome shotgun (WGS) entry which is preliminary data.</text>
</comment>